<sequence>MAESAQETQRWVGYPSPKEGPNVPFVRADDKNPAFRGWLLVVVGWLVSKIGFIQSPLWNNAKMNALRNIRELDEYYERYDTERSSDDLDIKSDPVIPEESAGRYPVAESLLPLIRRDISPPGDYSVAFTDSNAEEILEAAKASTLRYQQGNPLSILDGVPTGIKDDSDVFPLALIPFALGSDGGGSIRIPSSFCGIYGLKPSHARVEDTGSTVTVNGPLASTMADLEVAYRVLAKPNPSDPIAALFTPPKPLQNPRPKVIGIYKDWFDRAEPSVHALCTKFVEHCEQTLGYTVIPITIPYCPEGQLAHAMTILAEMAARAKTRPILALKLVTRCQSFKTKYFLQWAHTHQLVTIFSLNNSATYSCSIYLFSSKSTPV</sequence>
<evidence type="ECO:0000313" key="3">
    <source>
        <dbReference type="Proteomes" id="UP000322873"/>
    </source>
</evidence>
<keyword evidence="3" id="KW-1185">Reference proteome</keyword>
<gene>
    <name evidence="2" type="ORF">EYC84_004067</name>
</gene>
<dbReference type="InterPro" id="IPR036928">
    <property type="entry name" value="AS_sf"/>
</dbReference>
<dbReference type="Gene3D" id="3.90.1300.10">
    <property type="entry name" value="Amidase signature (AS) domain"/>
    <property type="match status" value="1"/>
</dbReference>
<dbReference type="EMBL" id="VICG01000002">
    <property type="protein sequence ID" value="KAA8574820.1"/>
    <property type="molecule type" value="Genomic_DNA"/>
</dbReference>
<dbReference type="PANTHER" id="PTHR11895:SF67">
    <property type="entry name" value="AMIDASE DOMAIN-CONTAINING PROTEIN"/>
    <property type="match status" value="1"/>
</dbReference>
<protein>
    <recommendedName>
        <fullName evidence="1">Amidase domain-containing protein</fullName>
    </recommendedName>
</protein>
<proteinExistence type="predicted"/>
<name>A0A5M9K1N0_MONFR</name>
<evidence type="ECO:0000313" key="2">
    <source>
        <dbReference type="EMBL" id="KAA8574820.1"/>
    </source>
</evidence>
<dbReference type="AlphaFoldDB" id="A0A5M9K1N0"/>
<comment type="caution">
    <text evidence="2">The sequence shown here is derived from an EMBL/GenBank/DDBJ whole genome shotgun (WGS) entry which is preliminary data.</text>
</comment>
<dbReference type="PANTHER" id="PTHR11895">
    <property type="entry name" value="TRANSAMIDASE"/>
    <property type="match status" value="1"/>
</dbReference>
<dbReference type="SUPFAM" id="SSF75304">
    <property type="entry name" value="Amidase signature (AS) enzymes"/>
    <property type="match status" value="1"/>
</dbReference>
<dbReference type="Proteomes" id="UP000322873">
    <property type="component" value="Unassembled WGS sequence"/>
</dbReference>
<dbReference type="InterPro" id="IPR000120">
    <property type="entry name" value="Amidase"/>
</dbReference>
<accession>A0A5M9K1N0</accession>
<dbReference type="GO" id="GO:0003824">
    <property type="term" value="F:catalytic activity"/>
    <property type="evidence" value="ECO:0007669"/>
    <property type="project" value="InterPro"/>
</dbReference>
<organism evidence="2 3">
    <name type="scientific">Monilinia fructicola</name>
    <name type="common">Brown rot fungus</name>
    <name type="synonym">Ciboria fructicola</name>
    <dbReference type="NCBI Taxonomy" id="38448"/>
    <lineage>
        <taxon>Eukaryota</taxon>
        <taxon>Fungi</taxon>
        <taxon>Dikarya</taxon>
        <taxon>Ascomycota</taxon>
        <taxon>Pezizomycotina</taxon>
        <taxon>Leotiomycetes</taxon>
        <taxon>Helotiales</taxon>
        <taxon>Sclerotiniaceae</taxon>
        <taxon>Monilinia</taxon>
    </lineage>
</organism>
<feature type="domain" description="Amidase" evidence="1">
    <location>
        <begin position="174"/>
        <end position="318"/>
    </location>
</feature>
<dbReference type="VEuPathDB" id="FungiDB:MFRU_002g04800"/>
<dbReference type="Pfam" id="PF01425">
    <property type="entry name" value="Amidase"/>
    <property type="match status" value="1"/>
</dbReference>
<reference evidence="2 3" key="1">
    <citation type="submission" date="2019-06" db="EMBL/GenBank/DDBJ databases">
        <title>Genome Sequence of the Brown Rot Fungal Pathogen Monilinia fructicola.</title>
        <authorList>
            <person name="De Miccolis Angelini R.M."/>
            <person name="Landi L."/>
            <person name="Abate D."/>
            <person name="Pollastro S."/>
            <person name="Romanazzi G."/>
            <person name="Faretra F."/>
        </authorList>
    </citation>
    <scope>NUCLEOTIDE SEQUENCE [LARGE SCALE GENOMIC DNA]</scope>
    <source>
        <strain evidence="2 3">Mfrc123</strain>
    </source>
</reference>
<dbReference type="InterPro" id="IPR023631">
    <property type="entry name" value="Amidase_dom"/>
</dbReference>
<evidence type="ECO:0000259" key="1">
    <source>
        <dbReference type="Pfam" id="PF01425"/>
    </source>
</evidence>